<comment type="subcellular location">
    <subcellularLocation>
        <location evidence="1">Membrane</location>
        <topology evidence="1">Multi-pass membrane protein</topology>
    </subcellularLocation>
</comment>
<keyword evidence="6 13" id="KW-1133">Transmembrane helix</keyword>
<feature type="transmembrane region" description="Helical" evidence="13">
    <location>
        <begin position="801"/>
        <end position="828"/>
    </location>
</feature>
<keyword evidence="5 12" id="KW-0812">Transmembrane</keyword>
<dbReference type="PANTHER" id="PTHR11690">
    <property type="entry name" value="AMILORIDE-SENSITIVE SODIUM CHANNEL-RELATED"/>
    <property type="match status" value="1"/>
</dbReference>
<comment type="similarity">
    <text evidence="2 12">Belongs to the amiloride-sensitive sodium channel (TC 1.A.6) family.</text>
</comment>
<evidence type="ECO:0000256" key="13">
    <source>
        <dbReference type="SAM" id="Phobius"/>
    </source>
</evidence>
<organism evidence="14 15">
    <name type="scientific">Tigriopus californicus</name>
    <name type="common">Marine copepod</name>
    <dbReference type="NCBI Taxonomy" id="6832"/>
    <lineage>
        <taxon>Eukaryota</taxon>
        <taxon>Metazoa</taxon>
        <taxon>Ecdysozoa</taxon>
        <taxon>Arthropoda</taxon>
        <taxon>Crustacea</taxon>
        <taxon>Multicrustacea</taxon>
        <taxon>Hexanauplia</taxon>
        <taxon>Copepoda</taxon>
        <taxon>Harpacticoida</taxon>
        <taxon>Harpacticidae</taxon>
        <taxon>Tigriopus</taxon>
    </lineage>
</organism>
<keyword evidence="7" id="KW-0915">Sodium</keyword>
<protein>
    <submittedName>
        <fullName evidence="14">Uncharacterized protein</fullName>
    </submittedName>
</protein>
<feature type="transmembrane region" description="Helical" evidence="13">
    <location>
        <begin position="45"/>
        <end position="62"/>
    </location>
</feature>
<keyword evidence="9 13" id="KW-0472">Membrane</keyword>
<keyword evidence="11 12" id="KW-0407">Ion channel</keyword>
<evidence type="ECO:0000313" key="15">
    <source>
        <dbReference type="Proteomes" id="UP000318571"/>
    </source>
</evidence>
<evidence type="ECO:0000256" key="2">
    <source>
        <dbReference type="ARBA" id="ARBA00007193"/>
    </source>
</evidence>
<dbReference type="Pfam" id="PF00858">
    <property type="entry name" value="ASC"/>
    <property type="match status" value="4"/>
</dbReference>
<evidence type="ECO:0000256" key="1">
    <source>
        <dbReference type="ARBA" id="ARBA00004141"/>
    </source>
</evidence>
<feature type="transmembrane region" description="Helical" evidence="13">
    <location>
        <begin position="1673"/>
        <end position="1691"/>
    </location>
</feature>
<dbReference type="STRING" id="6832.A0A553NT72"/>
<sequence length="1703" mass="194470">MPKRNKSQASSRGTAVLRNIRSYLKETTVHGFRYVADGANIFERLFWVIWITFGFCGSYYMVSQSIKEGRENPILTTIDTASVTTVPFPAVTVDGGSLMNPWGHITKLYNQVEFECYDDPNNCNHTQALRDDFSTVIEGYVARIFAALENSLRDKDGLGNLTDPECLNMVKKGFTRSYNVTAAILAAMDWKSPDSLVEVRKWLVDFTAQTFATYYPRNFRRYGDFGRQIEEKVEAMRQLANITDDEVKICLSSNNMGCWKGLSLGRKYLYPPFAFNRIPYHSLGFGEFLQTSVRRAISTKLSDRVEKGFLMSKNPSSLEKRINGLFIDSLNKIMEKDIGMSSFELSFAVDQRIDESESTYQVPRVMGLLECDQKVYKHIWEEWEGRKPRSSFVPQKAPCANLTEAELLGFEGCCQIKELYDSMSRQVLNVMRYAQQAPHLLSGKKEMEDVQNDALKAFPYPLLPIDNRVARQNLNPRILQCQYNKYPMNQSPEDCQWFARSYTDEGLGYSFNTGSFWDNHQPNQYTKDFYEVMHPDERTNWSTIAYPETSGRDYGLKLTLELNEFLTVAQTVRNQGKSFPVFKVAIHDPATPADLRSAGIEIEPGYLSTFLITPSQTTLFRSAKELDPGQRECRLKTETEGMVIFKTYSQSGCLLECKLAQGIERCGCVPWNYPHSKEDQKICDFEGSSCFERAMADTEQTRNCDCPFDCDSIRYAYSVSSTMLDKDKICKDSSKSIFSMSETSLPTMLERTFNQLVDGADIETEQICRENLDKIAMVQFQLTSKQVTRIKRDRRVTLADMISTFGGTVGLFTGMSILSVIEMIFWLMRLISGSKVDEVEEKGCCYNKKCAQFIKKQGKTPSNLLTEGKHNYLEETTVHGFRYVVTGINAAERFFWILCIALGFSGAFHMVNRSLEEGRNNPIVTTIDTIPITRVPFPAVSIDAVEYLNPWGFITKLYNQVDFECYKNFKNCTHAQAVRKDFRPVIEAVIRSLIRNVQDDLKDCTLVDLERYIYNKQILRKGLHKIYSSSVAILAALKMINPRGFNEAKAEVISLGVDSFAKYNVQKYASHFGKPFHDMLEAKREKYNITQAMVDQCTPGPESNTTCSKSLFTAHLTLYPPIDVHGIPYYRMGFGDFLKEFITPVVVNNVVKGEKEFLGRKYPPKHELELNDLFTQALSLNSDEEMVMSPFEMTYAVSPRIQEFKDDYIQVPRLQAKYDCNEIDYFRTWEAWTRKHKSKHPSTSPPCTNATEAKRNHIQGCCRLREELQSRMSTILKVMSYAIQPPSLFTPINELKQFQAEAEKAFPYPLLDSNSLMAKLNLAPRILECQFNKYPSAEYRWEECNWFGREFNDEGLGYSFNTGPFWDRHSRNEFMDLFYNIMFPDERFNWSTIAHPVSSGRDYGLKLSLRLSDYQGSTDGQRGTSRRINSFKIAVHDPSTPANFRSGGVEIKPGYLSSFLITPVQTVTTKAALALEASQRSCRSKTENHGMKIFKMYSQEACVLECKITYGSTECGCVPWNYPRRPEHKTVCDFQGSTCFEAIMRTTDTVEACDCPLGCDHIRYSISVSSTLLDKDELCGKKPKHTIFGHMDRAPPNKLKRTYLRRVEGDKTDTDQVCRDNVASTAMVQFQITNQQMTRTKRDVRVTLADAISSFAPLPPLITYFVIEGGTVSLFTGMSILSVLEILFWLLRLVSGHRSTTNA</sequence>
<evidence type="ECO:0000256" key="8">
    <source>
        <dbReference type="ARBA" id="ARBA00023065"/>
    </source>
</evidence>
<evidence type="ECO:0000256" key="9">
    <source>
        <dbReference type="ARBA" id="ARBA00023136"/>
    </source>
</evidence>
<keyword evidence="4 12" id="KW-0894">Sodium channel</keyword>
<evidence type="ECO:0000256" key="3">
    <source>
        <dbReference type="ARBA" id="ARBA00022448"/>
    </source>
</evidence>
<feature type="transmembrane region" description="Helical" evidence="13">
    <location>
        <begin position="894"/>
        <end position="911"/>
    </location>
</feature>
<reference evidence="14 15" key="1">
    <citation type="journal article" date="2018" name="Nat. Ecol. Evol.">
        <title>Genomic signatures of mitonuclear coevolution across populations of Tigriopus californicus.</title>
        <authorList>
            <person name="Barreto F.S."/>
            <person name="Watson E.T."/>
            <person name="Lima T.G."/>
            <person name="Willett C.S."/>
            <person name="Edmands S."/>
            <person name="Li W."/>
            <person name="Burton R.S."/>
        </authorList>
    </citation>
    <scope>NUCLEOTIDE SEQUENCE [LARGE SCALE GENOMIC DNA]</scope>
    <source>
        <strain evidence="14 15">San Diego</strain>
    </source>
</reference>
<dbReference type="GO" id="GO:0015280">
    <property type="term" value="F:ligand-gated sodium channel activity"/>
    <property type="evidence" value="ECO:0007669"/>
    <property type="project" value="TreeGrafter"/>
</dbReference>
<gene>
    <name evidence="14" type="ORF">TCAL_08884</name>
</gene>
<evidence type="ECO:0000256" key="12">
    <source>
        <dbReference type="RuleBase" id="RU000679"/>
    </source>
</evidence>
<evidence type="ECO:0000256" key="7">
    <source>
        <dbReference type="ARBA" id="ARBA00023053"/>
    </source>
</evidence>
<keyword evidence="8 12" id="KW-0406">Ion transport</keyword>
<dbReference type="PANTHER" id="PTHR11690:SF300">
    <property type="entry name" value="PICKPOCKET PROTEIN 19"/>
    <property type="match status" value="1"/>
</dbReference>
<evidence type="ECO:0000256" key="10">
    <source>
        <dbReference type="ARBA" id="ARBA00023201"/>
    </source>
</evidence>
<proteinExistence type="inferred from homology"/>
<evidence type="ECO:0000256" key="11">
    <source>
        <dbReference type="ARBA" id="ARBA00023303"/>
    </source>
</evidence>
<accession>A0A553NT72</accession>
<dbReference type="Proteomes" id="UP000318571">
    <property type="component" value="Chromosome 1"/>
</dbReference>
<keyword evidence="15" id="KW-1185">Reference proteome</keyword>
<evidence type="ECO:0000256" key="4">
    <source>
        <dbReference type="ARBA" id="ARBA00022461"/>
    </source>
</evidence>
<dbReference type="EMBL" id="VCGU01000010">
    <property type="protein sequence ID" value="TRY68635.1"/>
    <property type="molecule type" value="Genomic_DNA"/>
</dbReference>
<dbReference type="Gene3D" id="1.10.287.770">
    <property type="entry name" value="YojJ-like"/>
    <property type="match status" value="1"/>
</dbReference>
<keyword evidence="3 12" id="KW-0813">Transport</keyword>
<comment type="caution">
    <text evidence="14">The sequence shown here is derived from an EMBL/GenBank/DDBJ whole genome shotgun (WGS) entry which is preliminary data.</text>
</comment>
<evidence type="ECO:0000256" key="6">
    <source>
        <dbReference type="ARBA" id="ARBA00022989"/>
    </source>
</evidence>
<dbReference type="PRINTS" id="PR01078">
    <property type="entry name" value="AMINACHANNEL"/>
</dbReference>
<dbReference type="InterPro" id="IPR001873">
    <property type="entry name" value="ENaC"/>
</dbReference>
<evidence type="ECO:0000256" key="5">
    <source>
        <dbReference type="ARBA" id="ARBA00022692"/>
    </source>
</evidence>
<keyword evidence="10 12" id="KW-0739">Sodium transport</keyword>
<name>A0A553NT72_TIGCA</name>
<dbReference type="Gene3D" id="2.60.470.10">
    <property type="entry name" value="Acid-sensing ion channels like domains"/>
    <property type="match status" value="2"/>
</dbReference>
<evidence type="ECO:0000313" key="14">
    <source>
        <dbReference type="EMBL" id="TRY68635.1"/>
    </source>
</evidence>
<dbReference type="GO" id="GO:0005886">
    <property type="term" value="C:plasma membrane"/>
    <property type="evidence" value="ECO:0007669"/>
    <property type="project" value="TreeGrafter"/>
</dbReference>